<evidence type="ECO:0000313" key="2">
    <source>
        <dbReference type="Proteomes" id="UP000199470"/>
    </source>
</evidence>
<name>A0A1I4JP21_9BURK</name>
<proteinExistence type="predicted"/>
<accession>A0A1I4JP21</accession>
<dbReference type="EMBL" id="FOTW01000006">
    <property type="protein sequence ID" value="SFL68041.1"/>
    <property type="molecule type" value="Genomic_DNA"/>
</dbReference>
<dbReference type="AlphaFoldDB" id="A0A1I4JP21"/>
<protein>
    <submittedName>
        <fullName evidence="1">Uncharacterized protein</fullName>
    </submittedName>
</protein>
<organism evidence="1 2">
    <name type="scientific">Rugamonas rubra</name>
    <dbReference type="NCBI Taxonomy" id="758825"/>
    <lineage>
        <taxon>Bacteria</taxon>
        <taxon>Pseudomonadati</taxon>
        <taxon>Pseudomonadota</taxon>
        <taxon>Betaproteobacteria</taxon>
        <taxon>Burkholderiales</taxon>
        <taxon>Oxalobacteraceae</taxon>
        <taxon>Telluria group</taxon>
        <taxon>Rugamonas</taxon>
    </lineage>
</organism>
<dbReference type="Proteomes" id="UP000199470">
    <property type="component" value="Unassembled WGS sequence"/>
</dbReference>
<gene>
    <name evidence="1" type="ORF">SAMN02982985_01120</name>
</gene>
<dbReference type="STRING" id="758825.SAMN02982985_01120"/>
<dbReference type="RefSeq" id="WP_093384797.1">
    <property type="nucleotide sequence ID" value="NZ_FOTW01000006.1"/>
</dbReference>
<evidence type="ECO:0000313" key="1">
    <source>
        <dbReference type="EMBL" id="SFL68041.1"/>
    </source>
</evidence>
<dbReference type="OrthoDB" id="8779278at2"/>
<sequence length="60" mass="6764">MSTINRLEWSRQVALLNDTIKTFQADPSPSQLEAAIRQMQSYAEAARLGGIEIPQRFTVN</sequence>
<keyword evidence="2" id="KW-1185">Reference proteome</keyword>
<reference evidence="1 2" key="1">
    <citation type="submission" date="2016-10" db="EMBL/GenBank/DDBJ databases">
        <authorList>
            <person name="de Groot N.N."/>
        </authorList>
    </citation>
    <scope>NUCLEOTIDE SEQUENCE [LARGE SCALE GENOMIC DNA]</scope>
    <source>
        <strain evidence="1 2">ATCC 43154</strain>
    </source>
</reference>